<gene>
    <name evidence="1" type="ORF">FHX73_113927</name>
</gene>
<dbReference type="AlphaFoldDB" id="A0A561UL26"/>
<name>A0A561UL26_9ACTN</name>
<dbReference type="EMBL" id="VIWT01000001">
    <property type="protein sequence ID" value="TWG00061.1"/>
    <property type="molecule type" value="Genomic_DNA"/>
</dbReference>
<protein>
    <submittedName>
        <fullName evidence="1">Uncharacterized protein</fullName>
    </submittedName>
</protein>
<sequence length="36" mass="3833">MCPQMDTAIQIGPTGKKLLPLTVVNQGTEQPKSAHV</sequence>
<reference evidence="1 2" key="1">
    <citation type="submission" date="2019-06" db="EMBL/GenBank/DDBJ databases">
        <title>Sequencing the genomes of 1000 actinobacteria strains.</title>
        <authorList>
            <person name="Klenk H.-P."/>
        </authorList>
    </citation>
    <scope>NUCLEOTIDE SEQUENCE [LARGE SCALE GENOMIC DNA]</scope>
    <source>
        <strain evidence="1 2">DSM 44826</strain>
    </source>
</reference>
<evidence type="ECO:0000313" key="2">
    <source>
        <dbReference type="Proteomes" id="UP000317940"/>
    </source>
</evidence>
<organism evidence="1 2">
    <name type="scientific">Kitasatospora viridis</name>
    <dbReference type="NCBI Taxonomy" id="281105"/>
    <lineage>
        <taxon>Bacteria</taxon>
        <taxon>Bacillati</taxon>
        <taxon>Actinomycetota</taxon>
        <taxon>Actinomycetes</taxon>
        <taxon>Kitasatosporales</taxon>
        <taxon>Streptomycetaceae</taxon>
        <taxon>Kitasatospora</taxon>
    </lineage>
</organism>
<keyword evidence="2" id="KW-1185">Reference proteome</keyword>
<evidence type="ECO:0000313" key="1">
    <source>
        <dbReference type="EMBL" id="TWG00061.1"/>
    </source>
</evidence>
<dbReference type="Proteomes" id="UP000317940">
    <property type="component" value="Unassembled WGS sequence"/>
</dbReference>
<proteinExistence type="predicted"/>
<accession>A0A561UL26</accession>
<comment type="caution">
    <text evidence="1">The sequence shown here is derived from an EMBL/GenBank/DDBJ whole genome shotgun (WGS) entry which is preliminary data.</text>
</comment>